<keyword evidence="4" id="KW-1185">Reference proteome</keyword>
<evidence type="ECO:0000313" key="4">
    <source>
        <dbReference type="Proteomes" id="UP000236214"/>
    </source>
</evidence>
<evidence type="ECO:0000313" key="3">
    <source>
        <dbReference type="EMBL" id="GBD69107.1"/>
    </source>
</evidence>
<dbReference type="EMBL" id="BDEC01000109">
    <property type="protein sequence ID" value="GBD69107.1"/>
    <property type="molecule type" value="Genomic_DNA"/>
</dbReference>
<dbReference type="GO" id="GO:0008823">
    <property type="term" value="F:cupric reductase (NADH) activity"/>
    <property type="evidence" value="ECO:0007669"/>
    <property type="project" value="TreeGrafter"/>
</dbReference>
<feature type="domain" description="Pyrroline-5-carboxylate reductase catalytic N-terminal" evidence="2">
    <location>
        <begin position="5"/>
        <end position="94"/>
    </location>
</feature>
<dbReference type="GO" id="GO:0015677">
    <property type="term" value="P:copper ion import"/>
    <property type="evidence" value="ECO:0007669"/>
    <property type="project" value="TreeGrafter"/>
</dbReference>
<sequence>MDKMTIGILGAGKLGTTLARLAIAAGYDVLIAGSGSVEKISLTVEVLAPGVQAMTAKEAAERADIVLLALPLGKYQTIPQAELSGKIVIDAMNYWWEVDGKENTISDFQISSSEVVQNFLEDSIVVKAFNHMGYHDLEDETRPIGESDRKAIAYATDNESVGGRVAQIVDDLGFDPLFIGALKNGIILEPGSPLFGADLVKEELQAAVDQFPESEFGREVVASKEISIM</sequence>
<proteinExistence type="predicted"/>
<protein>
    <recommendedName>
        <fullName evidence="2">Pyrroline-5-carboxylate reductase catalytic N-terminal domain-containing protein</fullName>
    </recommendedName>
</protein>
<keyword evidence="1" id="KW-0560">Oxidoreductase</keyword>
<dbReference type="InterPro" id="IPR036291">
    <property type="entry name" value="NAD(P)-bd_dom_sf"/>
</dbReference>
<dbReference type="AlphaFoldDB" id="A0A2H6CVV1"/>
<evidence type="ECO:0000256" key="1">
    <source>
        <dbReference type="ARBA" id="ARBA00023002"/>
    </source>
</evidence>
<dbReference type="Gene3D" id="3.40.50.720">
    <property type="entry name" value="NAD(P)-binding Rossmann-like Domain"/>
    <property type="match status" value="1"/>
</dbReference>
<dbReference type="InterPro" id="IPR051267">
    <property type="entry name" value="STEAP_metalloreductase"/>
</dbReference>
<gene>
    <name evidence="3" type="ORF">TEHN7118_1913</name>
</gene>
<organism evidence="3 4">
    <name type="scientific">Tetragenococcus halophilus subsp. halophilus</name>
    <dbReference type="NCBI Taxonomy" id="1513897"/>
    <lineage>
        <taxon>Bacteria</taxon>
        <taxon>Bacillati</taxon>
        <taxon>Bacillota</taxon>
        <taxon>Bacilli</taxon>
        <taxon>Lactobacillales</taxon>
        <taxon>Enterococcaceae</taxon>
        <taxon>Tetragenococcus</taxon>
    </lineage>
</organism>
<comment type="caution">
    <text evidence="3">The sequence shown here is derived from an EMBL/GenBank/DDBJ whole genome shotgun (WGS) entry which is preliminary data.</text>
</comment>
<accession>A0A2H6CVV1</accession>
<name>A0A2H6CVV1_TETHA</name>
<dbReference type="RefSeq" id="WP_103103654.1">
    <property type="nucleotide sequence ID" value="NZ_BDEC01000109.1"/>
</dbReference>
<reference evidence="3 4" key="1">
    <citation type="submission" date="2016-05" db="EMBL/GenBank/DDBJ databases">
        <title>Whole genome sequencing of Tetragenococcus halophilus subsp. halophilus NISL 7118.</title>
        <authorList>
            <person name="Shiwa Y."/>
            <person name="Nishimura I."/>
            <person name="Yoshikawa H."/>
            <person name="Koyama Y."/>
            <person name="Oguma T."/>
        </authorList>
    </citation>
    <scope>NUCLEOTIDE SEQUENCE [LARGE SCALE GENOMIC DNA]</scope>
    <source>
        <strain evidence="3 4">NISL 7118</strain>
    </source>
</reference>
<dbReference type="GO" id="GO:0052851">
    <property type="term" value="F:ferric-chelate reductase (NADPH) activity"/>
    <property type="evidence" value="ECO:0007669"/>
    <property type="project" value="TreeGrafter"/>
</dbReference>
<evidence type="ECO:0000259" key="2">
    <source>
        <dbReference type="Pfam" id="PF03807"/>
    </source>
</evidence>
<dbReference type="SUPFAM" id="SSF51735">
    <property type="entry name" value="NAD(P)-binding Rossmann-fold domains"/>
    <property type="match status" value="1"/>
</dbReference>
<dbReference type="InterPro" id="IPR028939">
    <property type="entry name" value="P5C_Rdtase_cat_N"/>
</dbReference>
<dbReference type="Pfam" id="PF03807">
    <property type="entry name" value="F420_oxidored"/>
    <property type="match status" value="1"/>
</dbReference>
<dbReference type="PANTHER" id="PTHR14239:SF0">
    <property type="entry name" value="F420-DEPENDENT NADP REDUCTASE"/>
    <property type="match status" value="1"/>
</dbReference>
<dbReference type="Proteomes" id="UP000236214">
    <property type="component" value="Unassembled WGS sequence"/>
</dbReference>
<dbReference type="GO" id="GO:0005886">
    <property type="term" value="C:plasma membrane"/>
    <property type="evidence" value="ECO:0007669"/>
    <property type="project" value="TreeGrafter"/>
</dbReference>
<dbReference type="PANTHER" id="PTHR14239">
    <property type="entry name" value="DUDULIN-RELATED"/>
    <property type="match status" value="1"/>
</dbReference>